<keyword evidence="6 9" id="KW-0812">Transmembrane</keyword>
<keyword evidence="7 9" id="KW-1133">Transmembrane helix</keyword>
<evidence type="ECO:0000256" key="2">
    <source>
        <dbReference type="ARBA" id="ARBA00004863"/>
    </source>
</evidence>
<dbReference type="PANTHER" id="PTHR13929">
    <property type="entry name" value="1,4-DIHYDROXY-2-NAPHTHOATE OCTAPRENYLTRANSFERASE"/>
    <property type="match status" value="1"/>
</dbReference>
<keyword evidence="5 10" id="KW-0808">Transferase</keyword>
<dbReference type="InterPro" id="IPR000537">
    <property type="entry name" value="UbiA_prenyltransferase"/>
</dbReference>
<evidence type="ECO:0000256" key="1">
    <source>
        <dbReference type="ARBA" id="ARBA00004141"/>
    </source>
</evidence>
<comment type="caution">
    <text evidence="10">The sequence shown here is derived from an EMBL/GenBank/DDBJ whole genome shotgun (WGS) entry which is preliminary data.</text>
</comment>
<dbReference type="GO" id="GO:0004659">
    <property type="term" value="F:prenyltransferase activity"/>
    <property type="evidence" value="ECO:0007669"/>
    <property type="project" value="InterPro"/>
</dbReference>
<name>A0A4R9K1Y9_9LEPT</name>
<dbReference type="AlphaFoldDB" id="A0A4R9K1Y9"/>
<comment type="subcellular location">
    <subcellularLocation>
        <location evidence="1">Membrane</location>
        <topology evidence="1">Multi-pass membrane protein</topology>
    </subcellularLocation>
</comment>
<evidence type="ECO:0000256" key="6">
    <source>
        <dbReference type="ARBA" id="ARBA00022692"/>
    </source>
</evidence>
<evidence type="ECO:0000256" key="3">
    <source>
        <dbReference type="ARBA" id="ARBA00022428"/>
    </source>
</evidence>
<feature type="transmembrane region" description="Helical" evidence="9">
    <location>
        <begin position="220"/>
        <end position="240"/>
    </location>
</feature>
<proteinExistence type="predicted"/>
<dbReference type="UniPathway" id="UPA00079"/>
<protein>
    <submittedName>
        <fullName evidence="10">Prenyltransferase</fullName>
    </submittedName>
</protein>
<evidence type="ECO:0000256" key="9">
    <source>
        <dbReference type="SAM" id="Phobius"/>
    </source>
</evidence>
<evidence type="ECO:0000313" key="11">
    <source>
        <dbReference type="Proteomes" id="UP000297693"/>
    </source>
</evidence>
<dbReference type="EMBL" id="RQGD01000034">
    <property type="protein sequence ID" value="TGL58135.1"/>
    <property type="molecule type" value="Genomic_DNA"/>
</dbReference>
<feature type="transmembrane region" description="Helical" evidence="9">
    <location>
        <begin position="181"/>
        <end position="199"/>
    </location>
</feature>
<dbReference type="GO" id="GO:0009234">
    <property type="term" value="P:menaquinone biosynthetic process"/>
    <property type="evidence" value="ECO:0007669"/>
    <property type="project" value="UniProtKB-UniPathway"/>
</dbReference>
<keyword evidence="3" id="KW-0474">Menaquinone biosynthesis</keyword>
<organism evidence="10 11">
    <name type="scientific">Leptospira ognonensis</name>
    <dbReference type="NCBI Taxonomy" id="2484945"/>
    <lineage>
        <taxon>Bacteria</taxon>
        <taxon>Pseudomonadati</taxon>
        <taxon>Spirochaetota</taxon>
        <taxon>Spirochaetia</taxon>
        <taxon>Leptospirales</taxon>
        <taxon>Leptospiraceae</taxon>
        <taxon>Leptospira</taxon>
    </lineage>
</organism>
<feature type="transmembrane region" description="Helical" evidence="9">
    <location>
        <begin position="42"/>
        <end position="62"/>
    </location>
</feature>
<dbReference type="PANTHER" id="PTHR13929:SF0">
    <property type="entry name" value="UBIA PRENYLTRANSFERASE DOMAIN-CONTAINING PROTEIN 1"/>
    <property type="match status" value="1"/>
</dbReference>
<keyword evidence="4" id="KW-1003">Cell membrane</keyword>
<feature type="transmembrane region" description="Helical" evidence="9">
    <location>
        <begin position="153"/>
        <end position="169"/>
    </location>
</feature>
<feature type="transmembrane region" description="Helical" evidence="9">
    <location>
        <begin position="100"/>
        <end position="117"/>
    </location>
</feature>
<evidence type="ECO:0000313" key="10">
    <source>
        <dbReference type="EMBL" id="TGL58135.1"/>
    </source>
</evidence>
<evidence type="ECO:0000256" key="5">
    <source>
        <dbReference type="ARBA" id="ARBA00022679"/>
    </source>
</evidence>
<gene>
    <name evidence="10" type="ORF">EHQ58_12190</name>
</gene>
<keyword evidence="11" id="KW-1185">Reference proteome</keyword>
<dbReference type="GO" id="GO:0016020">
    <property type="term" value="C:membrane"/>
    <property type="evidence" value="ECO:0007669"/>
    <property type="project" value="UniProtKB-SubCell"/>
</dbReference>
<evidence type="ECO:0000256" key="8">
    <source>
        <dbReference type="ARBA" id="ARBA00023136"/>
    </source>
</evidence>
<feature type="transmembrane region" description="Helical" evidence="9">
    <location>
        <begin position="274"/>
        <end position="300"/>
    </location>
</feature>
<accession>A0A4R9K1Y9</accession>
<dbReference type="GO" id="GO:0042371">
    <property type="term" value="P:vitamin K biosynthetic process"/>
    <property type="evidence" value="ECO:0007669"/>
    <property type="project" value="TreeGrafter"/>
</dbReference>
<evidence type="ECO:0000256" key="4">
    <source>
        <dbReference type="ARBA" id="ARBA00022475"/>
    </source>
</evidence>
<evidence type="ECO:0000256" key="7">
    <source>
        <dbReference type="ARBA" id="ARBA00022989"/>
    </source>
</evidence>
<dbReference type="Gene3D" id="1.10.357.140">
    <property type="entry name" value="UbiA prenyltransferase"/>
    <property type="match status" value="1"/>
</dbReference>
<sequence>MRFMKTLKAWLQAARLPSQSYIFIPLLLGQAIYFSIHNTLDWISFFIIQTFGIFNQLYIVFANDFADLEGDRLNQTYTIFSGGSRVLADGKLKPEQIRNAAILMAIFCFLISIALSIRSGNPFIILLSIFAVLLLQMYSYPPLRLSYNGGGEFLQMLGVGIVLPIYGFLGQSGTYGDFKFALLLPLLGINLACAMATSLPDKPSDALIGKKTMAVTWGLGFAKCAIILLELAVLFGFAFLQTDLHFRIDALLWILPFLMICFSLLGIKALPGEFLLSVFVFFSIAFNLSIQVILIVNYFFYQYPA</sequence>
<comment type="pathway">
    <text evidence="2">Quinol/quinone metabolism; menaquinone biosynthesis.</text>
</comment>
<feature type="transmembrane region" description="Helical" evidence="9">
    <location>
        <begin position="246"/>
        <end position="267"/>
    </location>
</feature>
<keyword evidence="8 9" id="KW-0472">Membrane</keyword>
<dbReference type="InterPro" id="IPR026046">
    <property type="entry name" value="UBIAD1"/>
</dbReference>
<dbReference type="Pfam" id="PF01040">
    <property type="entry name" value="UbiA"/>
    <property type="match status" value="1"/>
</dbReference>
<dbReference type="CDD" id="cd13962">
    <property type="entry name" value="PT_UbiA_UBIAD1"/>
    <property type="match status" value="1"/>
</dbReference>
<reference evidence="10" key="1">
    <citation type="journal article" date="2019" name="PLoS Negl. Trop. Dis.">
        <title>Revisiting the worldwide diversity of Leptospira species in the environment.</title>
        <authorList>
            <person name="Vincent A.T."/>
            <person name="Schiettekatte O."/>
            <person name="Bourhy P."/>
            <person name="Veyrier F.J."/>
            <person name="Picardeau M."/>
        </authorList>
    </citation>
    <scope>NUCLEOTIDE SEQUENCE [LARGE SCALE GENOMIC DNA]</scope>
    <source>
        <strain evidence="10">201702476</strain>
    </source>
</reference>
<dbReference type="Proteomes" id="UP000297693">
    <property type="component" value="Unassembled WGS sequence"/>
</dbReference>
<dbReference type="OrthoDB" id="322620at2"/>
<feature type="transmembrane region" description="Helical" evidence="9">
    <location>
        <begin position="123"/>
        <end position="141"/>
    </location>
</feature>
<dbReference type="InterPro" id="IPR044878">
    <property type="entry name" value="UbiA_sf"/>
</dbReference>